<evidence type="ECO:0000313" key="5">
    <source>
        <dbReference type="EMBL" id="MDQ8194640.1"/>
    </source>
</evidence>
<comment type="caution">
    <text evidence="5">The sequence shown here is derived from an EMBL/GenBank/DDBJ whole genome shotgun (WGS) entry which is preliminary data.</text>
</comment>
<dbReference type="PANTHER" id="PTHR34069">
    <property type="entry name" value="3-OXOACYL-[ACYL-CARRIER-PROTEIN] SYNTHASE 3"/>
    <property type="match status" value="1"/>
</dbReference>
<dbReference type="Gene3D" id="3.40.47.10">
    <property type="match status" value="2"/>
</dbReference>
<dbReference type="InterPro" id="IPR013751">
    <property type="entry name" value="ACP_syn_III_N"/>
</dbReference>
<keyword evidence="6" id="KW-1185">Reference proteome</keyword>
<evidence type="ECO:0000256" key="1">
    <source>
        <dbReference type="ARBA" id="ARBA00022679"/>
    </source>
</evidence>
<keyword evidence="1" id="KW-0808">Transferase</keyword>
<dbReference type="CDD" id="cd00830">
    <property type="entry name" value="KAS_III"/>
    <property type="match status" value="1"/>
</dbReference>
<dbReference type="NCBIfam" id="NF006720">
    <property type="entry name" value="PRK09258.1"/>
    <property type="match status" value="1"/>
</dbReference>
<reference evidence="5 6" key="1">
    <citation type="submission" date="2023-04" db="EMBL/GenBank/DDBJ databases">
        <title>A novel bacteria isolated from coastal sediment.</title>
        <authorList>
            <person name="Liu X.-J."/>
            <person name="Du Z.-J."/>
        </authorList>
    </citation>
    <scope>NUCLEOTIDE SEQUENCE [LARGE SCALE GENOMIC DNA]</scope>
    <source>
        <strain evidence="5 6">SDUM461004</strain>
    </source>
</reference>
<sequence>MNFKNVAIESIAYALPEEVWTSADVEAKLAPVYERLRLPEGRLELMTGIQERRFYPAGTPASVASAQAGEAALAKSSFKREQIDLLIHSAVCRDRLEPATAAYVHGLLKLSGQAQIFDVSNACLGFLNAMVVAGSMIESGQIERALICSGENGRPLVEHTLQQLLNPELTRQSIKPYFANLTIGAGAVSAVLCRRGLTAKSCPLMTAAVVETDTSHNELCQGDSAGDALEMLTNSEELLVAGIGVATRAWAQFVNATGWTADTIDRIITHQVGKAHSRELFKALGLDLAKDFTTFESLGNIGSVSCPITLARAMEQGAYCEGEKAALLGIGSGLSSIMMAVEWPKS</sequence>
<feature type="domain" description="Beta-ketoacyl-[acyl-carrier-protein] synthase III N-terminal" evidence="4">
    <location>
        <begin position="117"/>
        <end position="155"/>
    </location>
</feature>
<dbReference type="EMBL" id="JARXIC010000013">
    <property type="protein sequence ID" value="MDQ8194640.1"/>
    <property type="molecule type" value="Genomic_DNA"/>
</dbReference>
<keyword evidence="2" id="KW-0012">Acyltransferase</keyword>
<evidence type="ECO:0000256" key="2">
    <source>
        <dbReference type="ARBA" id="ARBA00023315"/>
    </source>
</evidence>
<dbReference type="Pfam" id="PF08545">
    <property type="entry name" value="ACP_syn_III"/>
    <property type="match status" value="1"/>
</dbReference>
<protein>
    <submittedName>
        <fullName evidence="5">3-oxoacyl-ACP synthase III</fullName>
    </submittedName>
</protein>
<gene>
    <name evidence="5" type="ORF">QEH59_09395</name>
</gene>
<dbReference type="PANTHER" id="PTHR34069:SF3">
    <property type="entry name" value="ACYL-COA:ACYL-COA ALKYLTRANSFERASE"/>
    <property type="match status" value="1"/>
</dbReference>
<name>A0ABU1AIM3_9BACT</name>
<dbReference type="RefSeq" id="WP_308985107.1">
    <property type="nucleotide sequence ID" value="NZ_JARXIC010000013.1"/>
</dbReference>
<organism evidence="5 6">
    <name type="scientific">Thalassobacterium sedimentorum</name>
    <dbReference type="NCBI Taxonomy" id="3041258"/>
    <lineage>
        <taxon>Bacteria</taxon>
        <taxon>Pseudomonadati</taxon>
        <taxon>Verrucomicrobiota</taxon>
        <taxon>Opitutia</taxon>
        <taxon>Puniceicoccales</taxon>
        <taxon>Coraliomargaritaceae</taxon>
        <taxon>Thalassobacterium</taxon>
    </lineage>
</organism>
<dbReference type="Pfam" id="PF08541">
    <property type="entry name" value="ACP_syn_III_C"/>
    <property type="match status" value="1"/>
</dbReference>
<feature type="domain" description="Beta-ketoacyl-[acyl-carrier-protein] synthase III C-terminal" evidence="3">
    <location>
        <begin position="256"/>
        <end position="343"/>
    </location>
</feature>
<dbReference type="InterPro" id="IPR013747">
    <property type="entry name" value="ACP_syn_III_C"/>
</dbReference>
<dbReference type="SUPFAM" id="SSF53901">
    <property type="entry name" value="Thiolase-like"/>
    <property type="match status" value="1"/>
</dbReference>
<dbReference type="InterPro" id="IPR016039">
    <property type="entry name" value="Thiolase-like"/>
</dbReference>
<evidence type="ECO:0000259" key="4">
    <source>
        <dbReference type="Pfam" id="PF08545"/>
    </source>
</evidence>
<evidence type="ECO:0000259" key="3">
    <source>
        <dbReference type="Pfam" id="PF08541"/>
    </source>
</evidence>
<accession>A0ABU1AIM3</accession>
<evidence type="ECO:0000313" key="6">
    <source>
        <dbReference type="Proteomes" id="UP001243717"/>
    </source>
</evidence>
<proteinExistence type="predicted"/>
<dbReference type="Proteomes" id="UP001243717">
    <property type="component" value="Unassembled WGS sequence"/>
</dbReference>